<proteinExistence type="predicted"/>
<dbReference type="VEuPathDB" id="FungiDB:H257_06233"/>
<feature type="transmembrane region" description="Helical" evidence="2">
    <location>
        <begin position="300"/>
        <end position="318"/>
    </location>
</feature>
<feature type="transmembrane region" description="Helical" evidence="2">
    <location>
        <begin position="39"/>
        <end position="57"/>
    </location>
</feature>
<sequence>LRAMSSAVAPLPLPPPVISGPVYSIITPKPKWMAQIKKSIYLAISAVGVFLVAYDVFANNWALNDYIGNAMHCRTPVMDMASFSDIHDHYVFSTRDNWGTISPIPRQLLATHIDQLIIADETVYFLAAGMHEVGPATPDLCRDLERSYPITFPTNSTETVVRLAVAMDFVTYIRGDALSHVFGSTATDPVPGPDALREELLEMGYEAGVFTADLRMTLEVPVSSLNPGTTMQHNTLVYRIFAKTFNTGGTPMAELGVDNCNMTYVWNATTNMVDVVSSRVMLGEVHILAIIVDRSSTTVAAFYIKVFALLMVLGGYSASAKTVIWVDTDKQILWPWFKRLYQKFAPDLYRHPSHALTMQYICYNSDLFVLLYVVTVLLDENIAMKFTREMNEWNQWNPDFWVSVQIYSMSFRWLWINCCFVKMLKLLCHNVSIVQYNGHNWLVGFFNFSSVVPIYLSSIALMARHQFINYSNSVRHDLSSHVQSLDGTDLDLFASWYVRCFQPMALVIFINLVAILTLDRIVNYKWWSRIAQNSLGRQYMFNSTSILCGIDDVQDKPDGVGGQMIALPARKLCTLRWFLSSHLLCFGLPEDPKCVRVWASTVLQTKSAVSKGSTSTNGSPTKAPLKDAKATTPEDSVRNMLLIGQDQDGYVHLMDENKRDVKALAIEVKILRDSMFYIT</sequence>
<organism evidence="3 4">
    <name type="scientific">Aphanomyces astaci</name>
    <name type="common">Crayfish plague agent</name>
    <dbReference type="NCBI Taxonomy" id="112090"/>
    <lineage>
        <taxon>Eukaryota</taxon>
        <taxon>Sar</taxon>
        <taxon>Stramenopiles</taxon>
        <taxon>Oomycota</taxon>
        <taxon>Saprolegniomycetes</taxon>
        <taxon>Saprolegniales</taxon>
        <taxon>Verrucalvaceae</taxon>
        <taxon>Aphanomyces</taxon>
    </lineage>
</organism>
<feature type="transmembrane region" description="Helical" evidence="2">
    <location>
        <begin position="441"/>
        <end position="463"/>
    </location>
</feature>
<name>A0A397D8T8_APHAT</name>
<dbReference type="EMBL" id="QUTC01005528">
    <property type="protein sequence ID" value="RHY57525.1"/>
    <property type="molecule type" value="Genomic_DNA"/>
</dbReference>
<feature type="region of interest" description="Disordered" evidence="1">
    <location>
        <begin position="609"/>
        <end position="632"/>
    </location>
</feature>
<dbReference type="Proteomes" id="UP000265716">
    <property type="component" value="Unassembled WGS sequence"/>
</dbReference>
<evidence type="ECO:0000256" key="2">
    <source>
        <dbReference type="SAM" id="Phobius"/>
    </source>
</evidence>
<keyword evidence="2" id="KW-0812">Transmembrane</keyword>
<reference evidence="3 4" key="1">
    <citation type="submission" date="2018-08" db="EMBL/GenBank/DDBJ databases">
        <title>Aphanomyces genome sequencing and annotation.</title>
        <authorList>
            <person name="Minardi D."/>
            <person name="Oidtmann B."/>
            <person name="Van Der Giezen M."/>
            <person name="Studholme D.J."/>
        </authorList>
    </citation>
    <scope>NUCLEOTIDE SEQUENCE [LARGE SCALE GENOMIC DNA]</scope>
    <source>
        <strain evidence="3 4">SA</strain>
    </source>
</reference>
<comment type="caution">
    <text evidence="3">The sequence shown here is derived from an EMBL/GenBank/DDBJ whole genome shotgun (WGS) entry which is preliminary data.</text>
</comment>
<feature type="transmembrane region" description="Helical" evidence="2">
    <location>
        <begin position="360"/>
        <end position="378"/>
    </location>
</feature>
<protein>
    <submittedName>
        <fullName evidence="3">Uncharacterized protein</fullName>
    </submittedName>
</protein>
<evidence type="ECO:0000313" key="4">
    <source>
        <dbReference type="Proteomes" id="UP000265716"/>
    </source>
</evidence>
<keyword evidence="2" id="KW-0472">Membrane</keyword>
<feature type="transmembrane region" description="Helical" evidence="2">
    <location>
        <begin position="496"/>
        <end position="518"/>
    </location>
</feature>
<evidence type="ECO:0000256" key="1">
    <source>
        <dbReference type="SAM" id="MobiDB-lite"/>
    </source>
</evidence>
<gene>
    <name evidence="3" type="ORF">DYB38_001168</name>
</gene>
<feature type="compositionally biased region" description="Polar residues" evidence="1">
    <location>
        <begin position="609"/>
        <end position="620"/>
    </location>
</feature>
<accession>A0A397D8T8</accession>
<evidence type="ECO:0000313" key="3">
    <source>
        <dbReference type="EMBL" id="RHY57525.1"/>
    </source>
</evidence>
<dbReference type="AlphaFoldDB" id="A0A397D8T8"/>
<feature type="non-terminal residue" evidence="3">
    <location>
        <position position="1"/>
    </location>
</feature>
<keyword evidence="2" id="KW-1133">Transmembrane helix</keyword>